<dbReference type="EMBL" id="KY382358">
    <property type="protein sequence ID" value="ASF89974.1"/>
    <property type="molecule type" value="Genomic_DNA"/>
</dbReference>
<name>A0A1Z4CGE2_9POXV</name>
<keyword evidence="2" id="KW-1185">Reference proteome</keyword>
<organism evidence="1 2">
    <name type="scientific">Seal parapoxvirus</name>
    <dbReference type="NCBI Taxonomy" id="187984"/>
    <lineage>
        <taxon>Viruses</taxon>
        <taxon>Varidnaviria</taxon>
        <taxon>Bamfordvirae</taxon>
        <taxon>Nucleocytoviricota</taxon>
        <taxon>Pokkesviricetes</taxon>
        <taxon>Chitovirales</taxon>
        <taxon>Poxviridae</taxon>
        <taxon>Chordopoxvirinae</taxon>
        <taxon>Parapoxvirus</taxon>
        <taxon>Parapoxvirus sealpox</taxon>
        <taxon>Grey sealpox virus</taxon>
    </lineage>
</organism>
<sequence length="92" mass="9863">MFLDRDTVVVMQPNAVFPEGLFDASGRSLSRARARAQTYEDAIPRNARAVLLVNPTAGQLAAAAASVSAHVRVLVLVDVEYPVQPFDIVNGV</sequence>
<dbReference type="Proteomes" id="UP000202998">
    <property type="component" value="Segment"/>
</dbReference>
<accession>A0A1Z4CGE2</accession>
<evidence type="ECO:0000313" key="2">
    <source>
        <dbReference type="Proteomes" id="UP000202998"/>
    </source>
</evidence>
<gene>
    <name evidence="1" type="ORF">SePPVgORF082</name>
</gene>
<proteinExistence type="predicted"/>
<protein>
    <submittedName>
        <fullName evidence="1">Uncharacterized protein</fullName>
    </submittedName>
</protein>
<reference evidence="1 2" key="1">
    <citation type="journal article" date="2017" name="Sci. Rep.">
        <title>Recovery of the first full-length genome sequence of a parapoxvirus directly from a clinical sample.</title>
        <authorList>
            <person name="Gunther T."/>
            <person name="Haas L."/>
            <person name="Alawi M."/>
            <person name="Wohlsein P."/>
            <person name="Marks J."/>
            <person name="Grundhoff A."/>
            <person name="Becher P."/>
            <person name="Fischer N."/>
        </authorList>
    </citation>
    <scope>NUCLEOTIDE SEQUENCE [LARGE SCALE GENOMIC DNA]</scope>
    <source>
        <strain evidence="1">AFK76s1</strain>
    </source>
</reference>
<evidence type="ECO:0000313" key="1">
    <source>
        <dbReference type="EMBL" id="ASF89974.1"/>
    </source>
</evidence>